<evidence type="ECO:0000313" key="2">
    <source>
        <dbReference type="EMBL" id="MBK9796672.1"/>
    </source>
</evidence>
<feature type="compositionally biased region" description="Basic residues" evidence="1">
    <location>
        <begin position="82"/>
        <end position="97"/>
    </location>
</feature>
<dbReference type="AlphaFoldDB" id="A0A9D7SFG1"/>
<protein>
    <submittedName>
        <fullName evidence="2">Uncharacterized protein</fullName>
    </submittedName>
</protein>
<organism evidence="2 3">
    <name type="scientific">Candidatus Geothrix skivensis</name>
    <dbReference type="NCBI Taxonomy" id="2954439"/>
    <lineage>
        <taxon>Bacteria</taxon>
        <taxon>Pseudomonadati</taxon>
        <taxon>Acidobacteriota</taxon>
        <taxon>Holophagae</taxon>
        <taxon>Holophagales</taxon>
        <taxon>Holophagaceae</taxon>
        <taxon>Geothrix</taxon>
    </lineage>
</organism>
<evidence type="ECO:0000313" key="3">
    <source>
        <dbReference type="Proteomes" id="UP000886657"/>
    </source>
</evidence>
<dbReference type="EMBL" id="JADKIO010000006">
    <property type="protein sequence ID" value="MBK9796672.1"/>
    <property type="molecule type" value="Genomic_DNA"/>
</dbReference>
<dbReference type="Proteomes" id="UP000886657">
    <property type="component" value="Unassembled WGS sequence"/>
</dbReference>
<sequence>MTLESTIIDLTSKTPSGGTCWIGEVPFTVSYCSDCWEWEFQGVYYFDPLDLSEAIEAFLAGLRAGGRMAVPSSREDKAGPRPSKRKTGHHGAQKRSLRSSVRFPAGRMGSVWKGALRP</sequence>
<name>A0A9D7SFG1_9BACT</name>
<proteinExistence type="predicted"/>
<evidence type="ECO:0000256" key="1">
    <source>
        <dbReference type="SAM" id="MobiDB-lite"/>
    </source>
</evidence>
<feature type="region of interest" description="Disordered" evidence="1">
    <location>
        <begin position="69"/>
        <end position="118"/>
    </location>
</feature>
<accession>A0A9D7SFG1</accession>
<gene>
    <name evidence="2" type="ORF">IPP58_09255</name>
</gene>
<comment type="caution">
    <text evidence="2">The sequence shown here is derived from an EMBL/GenBank/DDBJ whole genome shotgun (WGS) entry which is preliminary data.</text>
</comment>
<reference evidence="2" key="1">
    <citation type="submission" date="2020-10" db="EMBL/GenBank/DDBJ databases">
        <title>Connecting structure to function with the recovery of over 1000 high-quality activated sludge metagenome-assembled genomes encoding full-length rRNA genes using long-read sequencing.</title>
        <authorList>
            <person name="Singleton C.M."/>
            <person name="Petriglieri F."/>
            <person name="Kristensen J.M."/>
            <person name="Kirkegaard R.H."/>
            <person name="Michaelsen T.Y."/>
            <person name="Andersen M.H."/>
            <person name="Karst S.M."/>
            <person name="Dueholm M.S."/>
            <person name="Nielsen P.H."/>
            <person name="Albertsen M."/>
        </authorList>
    </citation>
    <scope>NUCLEOTIDE SEQUENCE</scope>
    <source>
        <strain evidence="2">Skiv_18-Q3-R9-52_MAXAC.067</strain>
    </source>
</reference>